<evidence type="ECO:0000313" key="3">
    <source>
        <dbReference type="EMBL" id="KKN04853.1"/>
    </source>
</evidence>
<accession>A0A0F9QHS8</accession>
<keyword evidence="1" id="KW-0732">Signal</keyword>
<reference evidence="3" key="1">
    <citation type="journal article" date="2015" name="Nature">
        <title>Complex archaea that bridge the gap between prokaryotes and eukaryotes.</title>
        <authorList>
            <person name="Spang A."/>
            <person name="Saw J.H."/>
            <person name="Jorgensen S.L."/>
            <person name="Zaremba-Niedzwiedzka K."/>
            <person name="Martijn J."/>
            <person name="Lind A.E."/>
            <person name="van Eijk R."/>
            <person name="Schleper C."/>
            <person name="Guy L."/>
            <person name="Ettema T.J."/>
        </authorList>
    </citation>
    <scope>NUCLEOTIDE SEQUENCE</scope>
</reference>
<organism evidence="3">
    <name type="scientific">marine sediment metagenome</name>
    <dbReference type="NCBI Taxonomy" id="412755"/>
    <lineage>
        <taxon>unclassified sequences</taxon>
        <taxon>metagenomes</taxon>
        <taxon>ecological metagenomes</taxon>
    </lineage>
</organism>
<feature type="domain" description="DUF4174" evidence="2">
    <location>
        <begin position="24"/>
        <end position="138"/>
    </location>
</feature>
<proteinExistence type="predicted"/>
<gene>
    <name evidence="3" type="ORF">LCGC14_1093240</name>
</gene>
<dbReference type="AlphaFoldDB" id="A0A0F9QHS8"/>
<dbReference type="InterPro" id="IPR025232">
    <property type="entry name" value="DUF4174"/>
</dbReference>
<evidence type="ECO:0000259" key="2">
    <source>
        <dbReference type="Pfam" id="PF13778"/>
    </source>
</evidence>
<comment type="caution">
    <text evidence="3">The sequence shown here is derived from an EMBL/GenBank/DDBJ whole genome shotgun (WGS) entry which is preliminary data.</text>
</comment>
<evidence type="ECO:0000256" key="1">
    <source>
        <dbReference type="ARBA" id="ARBA00022729"/>
    </source>
</evidence>
<name>A0A0F9QHS8_9ZZZZ</name>
<sequence>MRFLTFTIYAIIMTFSHTSEAQGLNDYQWKNRILLLVDKSSSSEALISQLEVLNADKKALKERDLIIFRITPDEVLTSNGEKTKIGQNEIYKNYNLESNFKGVILLGKDGGVKMRQPFEVKTQKIFALIDGMPMRKREIRESGED</sequence>
<dbReference type="EMBL" id="LAZR01004871">
    <property type="protein sequence ID" value="KKN04853.1"/>
    <property type="molecule type" value="Genomic_DNA"/>
</dbReference>
<protein>
    <recommendedName>
        <fullName evidence="2">DUF4174 domain-containing protein</fullName>
    </recommendedName>
</protein>
<dbReference type="Pfam" id="PF13778">
    <property type="entry name" value="DUF4174"/>
    <property type="match status" value="1"/>
</dbReference>